<protein>
    <recommendedName>
        <fullName evidence="3">SAYSvFN domain-containing protein</fullName>
    </recommendedName>
</protein>
<keyword evidence="1" id="KW-0812">Transmembrane</keyword>
<organism evidence="2">
    <name type="scientific">Ditylum brightwellii</name>
    <dbReference type="NCBI Taxonomy" id="49249"/>
    <lineage>
        <taxon>Eukaryota</taxon>
        <taxon>Sar</taxon>
        <taxon>Stramenopiles</taxon>
        <taxon>Ochrophyta</taxon>
        <taxon>Bacillariophyta</taxon>
        <taxon>Mediophyceae</taxon>
        <taxon>Lithodesmiophycidae</taxon>
        <taxon>Lithodesmiales</taxon>
        <taxon>Lithodesmiaceae</taxon>
        <taxon>Ditylum</taxon>
    </lineage>
</organism>
<evidence type="ECO:0000313" key="2">
    <source>
        <dbReference type="EMBL" id="CAD9313946.1"/>
    </source>
</evidence>
<dbReference type="AlphaFoldDB" id="A0A6U3NPP7"/>
<keyword evidence="1" id="KW-1133">Transmembrane helix</keyword>
<evidence type="ECO:0008006" key="3">
    <source>
        <dbReference type="Google" id="ProtNLM"/>
    </source>
</evidence>
<reference evidence="2" key="1">
    <citation type="submission" date="2021-01" db="EMBL/GenBank/DDBJ databases">
        <authorList>
            <person name="Corre E."/>
            <person name="Pelletier E."/>
            <person name="Niang G."/>
            <person name="Scheremetjew M."/>
            <person name="Finn R."/>
            <person name="Kale V."/>
            <person name="Holt S."/>
            <person name="Cochrane G."/>
            <person name="Meng A."/>
            <person name="Brown T."/>
            <person name="Cohen L."/>
        </authorList>
    </citation>
    <scope>NUCLEOTIDE SEQUENCE</scope>
    <source>
        <strain evidence="2">Pop2</strain>
    </source>
</reference>
<accession>A0A6U3NPP7</accession>
<feature type="transmembrane region" description="Helical" evidence="1">
    <location>
        <begin position="47"/>
        <end position="73"/>
    </location>
</feature>
<dbReference type="EMBL" id="HBGN01000560">
    <property type="protein sequence ID" value="CAD9313946.1"/>
    <property type="molecule type" value="Transcribed_RNA"/>
</dbReference>
<evidence type="ECO:0000256" key="1">
    <source>
        <dbReference type="SAM" id="Phobius"/>
    </source>
</evidence>
<name>A0A6U3NPP7_9STRA</name>
<keyword evidence="1" id="KW-0472">Membrane</keyword>
<gene>
    <name evidence="2" type="ORF">DBRI1063_LOCUS352</name>
</gene>
<sequence length="115" mass="12565">MASRKKTAIDSQGCVVKVDDDKHKERVLYCLPRYVDTFGFNLEIKQFAIVLLLARVMLGSNGVLAFLFALALYTAFQRFTSTSGHTYGSGSSLGSRVTNVRGMGDLPKDLKVPSG</sequence>
<proteinExistence type="predicted"/>